<accession>A0ABX2ENW7</accession>
<feature type="transmembrane region" description="Helical" evidence="1">
    <location>
        <begin position="325"/>
        <end position="344"/>
    </location>
</feature>
<evidence type="ECO:0000256" key="1">
    <source>
        <dbReference type="SAM" id="Phobius"/>
    </source>
</evidence>
<comment type="caution">
    <text evidence="2">The sequence shown here is derived from an EMBL/GenBank/DDBJ whole genome shotgun (WGS) entry which is preliminary data.</text>
</comment>
<organism evidence="2 3">
    <name type="scientific">Pseudaquabacterium terrae</name>
    <dbReference type="NCBI Taxonomy" id="2732868"/>
    <lineage>
        <taxon>Bacteria</taxon>
        <taxon>Pseudomonadati</taxon>
        <taxon>Pseudomonadota</taxon>
        <taxon>Betaproteobacteria</taxon>
        <taxon>Burkholderiales</taxon>
        <taxon>Sphaerotilaceae</taxon>
        <taxon>Pseudaquabacterium</taxon>
    </lineage>
</organism>
<keyword evidence="1" id="KW-0472">Membrane</keyword>
<reference evidence="2 3" key="1">
    <citation type="submission" date="2020-05" db="EMBL/GenBank/DDBJ databases">
        <title>Aquincola sp. isolate from soil.</title>
        <authorList>
            <person name="Han J."/>
            <person name="Kim D.-U."/>
        </authorList>
    </citation>
    <scope>NUCLEOTIDE SEQUENCE [LARGE SCALE GENOMIC DNA]</scope>
    <source>
        <strain evidence="2 3">S2</strain>
    </source>
</reference>
<evidence type="ECO:0000313" key="2">
    <source>
        <dbReference type="EMBL" id="NRF70340.1"/>
    </source>
</evidence>
<name>A0ABX2ENW7_9BURK</name>
<keyword evidence="1" id="KW-1133">Transmembrane helix</keyword>
<dbReference type="EMBL" id="JABRWJ010000008">
    <property type="protein sequence ID" value="NRF70340.1"/>
    <property type="molecule type" value="Genomic_DNA"/>
</dbReference>
<keyword evidence="3" id="KW-1185">Reference proteome</keyword>
<keyword evidence="1" id="KW-0812">Transmembrane</keyword>
<gene>
    <name evidence="2" type="ORF">HLB44_25350</name>
</gene>
<evidence type="ECO:0000313" key="3">
    <source>
        <dbReference type="Proteomes" id="UP000737171"/>
    </source>
</evidence>
<sequence length="356" mass="38117">MYLYPQGRSRSPCPACGSEIRRVRRREADRAAVYAGAWRRYGCSAAGCDWQGMLPRQPSRTSTAHPSLWSRGRAVATGTLRRGWPLLLAAGALALLSFGSLPERPQASGAAAAPLLPGEHHEGVEIAPQHPLLAAAGPAAPQVQPLGLRQGCAWGLPGRNPYRGSVEQALVSAKLPAEVVQRIAHKVKAGALDDRVTIGNAAIRTQRDQREFEPRNVAMTYGRTLCVNTRVNFKPGHVEHASLYEAADKRGKLYSVMVPDVCGNVSVLGARMERRRKKAEPLPALALAAGGDVPVLAEVAHDAPEVLHMLVSDGLRPARELPEPSTLACVLAALGCGGVIGLWARRRREARAAGDR</sequence>
<dbReference type="RefSeq" id="WP_173129175.1">
    <property type="nucleotide sequence ID" value="NZ_JABRWJ010000008.1"/>
</dbReference>
<evidence type="ECO:0008006" key="4">
    <source>
        <dbReference type="Google" id="ProtNLM"/>
    </source>
</evidence>
<protein>
    <recommendedName>
        <fullName evidence="4">PEP-CTERM sorting domain-containing protein</fullName>
    </recommendedName>
</protein>
<proteinExistence type="predicted"/>
<dbReference type="Proteomes" id="UP000737171">
    <property type="component" value="Unassembled WGS sequence"/>
</dbReference>